<keyword evidence="1" id="KW-0472">Membrane</keyword>
<dbReference type="EMBL" id="VSSQ01036852">
    <property type="protein sequence ID" value="MPM89427.1"/>
    <property type="molecule type" value="Genomic_DNA"/>
</dbReference>
<feature type="transmembrane region" description="Helical" evidence="1">
    <location>
        <begin position="21"/>
        <end position="40"/>
    </location>
</feature>
<accession>A0A645DJH9</accession>
<reference evidence="2" key="1">
    <citation type="submission" date="2019-08" db="EMBL/GenBank/DDBJ databases">
        <authorList>
            <person name="Kucharzyk K."/>
            <person name="Murdoch R.W."/>
            <person name="Higgins S."/>
            <person name="Loffler F."/>
        </authorList>
    </citation>
    <scope>NUCLEOTIDE SEQUENCE</scope>
</reference>
<evidence type="ECO:0000256" key="1">
    <source>
        <dbReference type="SAM" id="Phobius"/>
    </source>
</evidence>
<dbReference type="AlphaFoldDB" id="A0A645DJH9"/>
<protein>
    <submittedName>
        <fullName evidence="2">Uncharacterized protein</fullName>
    </submittedName>
</protein>
<keyword evidence="1" id="KW-0812">Transmembrane</keyword>
<name>A0A645DJH9_9ZZZZ</name>
<comment type="caution">
    <text evidence="2">The sequence shown here is derived from an EMBL/GenBank/DDBJ whole genome shotgun (WGS) entry which is preliminary data.</text>
</comment>
<gene>
    <name evidence="2" type="ORF">SDC9_136536</name>
</gene>
<organism evidence="2">
    <name type="scientific">bioreactor metagenome</name>
    <dbReference type="NCBI Taxonomy" id="1076179"/>
    <lineage>
        <taxon>unclassified sequences</taxon>
        <taxon>metagenomes</taxon>
        <taxon>ecological metagenomes</taxon>
    </lineage>
</organism>
<sequence length="169" mass="20462">MGKLIFTLRRYTHKFQRLLNARLYRFFGFVFCIMIVQRFFDLLTNRHGRVKRGHGILKDHGYFLAPDLLAHLVFRKFQQILAVQQDFARFNLPYSLRKKAQDRKRRCGFARTGFAYQAKGLALVKRQVDAVYRIHRFHVRFVYNMKIFDLQKIIRIYHGFHSIFHCYTP</sequence>
<evidence type="ECO:0000313" key="2">
    <source>
        <dbReference type="EMBL" id="MPM89427.1"/>
    </source>
</evidence>
<proteinExistence type="predicted"/>
<keyword evidence="1" id="KW-1133">Transmembrane helix</keyword>
<dbReference type="AntiFam" id="ANF00095">
    <property type="entry name" value="Shadow ORF (opposite ABC transporters)"/>
</dbReference>